<feature type="region of interest" description="Disordered" evidence="3">
    <location>
        <begin position="1"/>
        <end position="21"/>
    </location>
</feature>
<dbReference type="PROSITE" id="PS50102">
    <property type="entry name" value="RRM"/>
    <property type="match status" value="1"/>
</dbReference>
<sequence length="805" mass="91267">MSIFDKIGNPKSTSALSQPVEVPRMDSESSEFVDCVYGCSETYLTDASESKLIEEDAVLVNWSLDTELDRYKKEDIFSDVVENKSVDSDCLEMNCNTLDDDCKETNGHRKKTGTDEDSQLEYHSAEEQDYSDHSLPFDKLKTLAPNPQIMQIERLHDETKFTEDTDEKMHTTNLETSRISVRNNQLIEEDREITSSTINESNFMCTDLKIPSPFKNAATHFSVNQVVDVCSDFRACFMTSRATSAGLPVVSRSSNTVITLMNRKWPNEICKSVACNTDLPYKYKPREEMDSKMALNKALEKHFVDDIAKANGNVLIKDSQELKEKLDVKEKVVKNSGRIIQHSEEVEDNFPSKCCQNTFQRAVNAELNLLKIYYYLCHQHCWKIYEYVKEERKFCDSDFDKTELDFAFLSDFEDLKAKYMRMREKVIGGVPLDELPPLSTESKLKPFFSSFVPSKLLKEECHIFPGEKSNLDFQGGNNAGISTGLKRTPSKMPSFPENCSSNSNSSSKDVGVVNLNLKRDIKPFDNTVYIKSQEIPEDWFDAKENLTVVDFSEVCGTEVEQVQLRAAHKTEMTALESSEKEPKQKYFLHVGGLGPSVSQADLMTHFQKYQTSEVFIYNSGNNYRYATLSFKKAKDAKMAVQEMNGKTINGKSVNVRFTKTSTENVSPLVHKLPKKNIDTRMPSLETTSSFKESSSMLETLGSGPEPKKNFILVNQKVAGKDLKQVKSQVFPLTTGMFMPPNNLNLSSFTKLIKKLEELHPKSSRDSIINALQEVRTKKGFLNGLPINTIVEMTSLVLKDRASKHE</sequence>
<dbReference type="Proteomes" id="UP000002279">
    <property type="component" value="Chromosome 7"/>
</dbReference>
<dbReference type="OrthoDB" id="9941526at2759"/>
<dbReference type="CTD" id="375316"/>
<feature type="domain" description="RRM" evidence="4">
    <location>
        <begin position="586"/>
        <end position="660"/>
    </location>
</feature>
<proteinExistence type="predicted"/>
<keyword evidence="6" id="KW-1185">Reference proteome</keyword>
<evidence type="ECO:0000259" key="4">
    <source>
        <dbReference type="PROSITE" id="PS50102"/>
    </source>
</evidence>
<dbReference type="eggNOG" id="ENOG502S2NU">
    <property type="taxonomic scope" value="Eukaryota"/>
</dbReference>
<evidence type="ECO:0000313" key="6">
    <source>
        <dbReference type="Proteomes" id="UP000002279"/>
    </source>
</evidence>
<evidence type="ECO:0000256" key="2">
    <source>
        <dbReference type="PROSITE-ProRule" id="PRU00176"/>
    </source>
</evidence>
<dbReference type="RefSeq" id="XP_007661560.2">
    <property type="nucleotide sequence ID" value="XM_007663370.3"/>
</dbReference>
<reference evidence="5" key="2">
    <citation type="submission" date="2025-08" db="UniProtKB">
        <authorList>
            <consortium name="Ensembl"/>
        </authorList>
    </citation>
    <scope>IDENTIFICATION</scope>
    <source>
        <strain evidence="5">Glennie</strain>
    </source>
</reference>
<dbReference type="PANTHER" id="PTHR48026:SF8">
    <property type="entry name" value="RNA-BINDING PROTEIN 44"/>
    <property type="match status" value="1"/>
</dbReference>
<dbReference type="GO" id="GO:0003730">
    <property type="term" value="F:mRNA 3'-UTR binding"/>
    <property type="evidence" value="ECO:0000318"/>
    <property type="project" value="GO_Central"/>
</dbReference>
<feature type="region of interest" description="Disordered" evidence="3">
    <location>
        <begin position="105"/>
        <end position="131"/>
    </location>
</feature>
<dbReference type="STRING" id="9258.ENSOANP00000001422"/>
<accession>F6RBG9</accession>
<keyword evidence="1 2" id="KW-0694">RNA-binding</keyword>
<dbReference type="GeneID" id="100089570"/>
<dbReference type="GO" id="GO:0000398">
    <property type="term" value="P:mRNA splicing, via spliceosome"/>
    <property type="evidence" value="ECO:0000318"/>
    <property type="project" value="GO_Central"/>
</dbReference>
<dbReference type="FunCoup" id="F6RBG9">
    <property type="interactions" value="158"/>
</dbReference>
<dbReference type="GeneTree" id="ENSGT00940000165690"/>
<dbReference type="Pfam" id="PF00076">
    <property type="entry name" value="RRM_1"/>
    <property type="match status" value="1"/>
</dbReference>
<evidence type="ECO:0000256" key="1">
    <source>
        <dbReference type="ARBA" id="ARBA00022884"/>
    </source>
</evidence>
<dbReference type="OMA" id="DRASKHE"/>
<evidence type="ECO:0000256" key="3">
    <source>
        <dbReference type="SAM" id="MobiDB-lite"/>
    </source>
</evidence>
<reference evidence="5 6" key="1">
    <citation type="journal article" date="2008" name="Nature">
        <title>Genome analysis of the platypus reveals unique signatures of evolution.</title>
        <authorList>
            <person name="Warren W.C."/>
            <person name="Hillier L.W."/>
            <person name="Marshall Graves J.A."/>
            <person name="Birney E."/>
            <person name="Ponting C.P."/>
            <person name="Grutzner F."/>
            <person name="Belov K."/>
            <person name="Miller W."/>
            <person name="Clarke L."/>
            <person name="Chinwalla A.T."/>
            <person name="Yang S.P."/>
            <person name="Heger A."/>
            <person name="Locke D.P."/>
            <person name="Miethke P."/>
            <person name="Waters P.D."/>
            <person name="Veyrunes F."/>
            <person name="Fulton L."/>
            <person name="Fulton B."/>
            <person name="Graves T."/>
            <person name="Wallis J."/>
            <person name="Puente X.S."/>
            <person name="Lopez-Otin C."/>
            <person name="Ordonez G.R."/>
            <person name="Eichler E.E."/>
            <person name="Chen L."/>
            <person name="Cheng Z."/>
            <person name="Deakin J.E."/>
            <person name="Alsop A."/>
            <person name="Thompson K."/>
            <person name="Kirby P."/>
            <person name="Papenfuss A.T."/>
            <person name="Wakefield M.J."/>
            <person name="Olender T."/>
            <person name="Lancet D."/>
            <person name="Huttley G.A."/>
            <person name="Smit A.F."/>
            <person name="Pask A."/>
            <person name="Temple-Smith P."/>
            <person name="Batzer M.A."/>
            <person name="Walker J.A."/>
            <person name="Konkel M.K."/>
            <person name="Harris R.S."/>
            <person name="Whittington C.M."/>
            <person name="Wong E.S."/>
            <person name="Gemmell N.J."/>
            <person name="Buschiazzo E."/>
            <person name="Vargas Jentzsch I.M."/>
            <person name="Merkel A."/>
            <person name="Schmitz J."/>
            <person name="Zemann A."/>
            <person name="Churakov G."/>
            <person name="Kriegs J.O."/>
            <person name="Brosius J."/>
            <person name="Murchison E.P."/>
            <person name="Sachidanandam R."/>
            <person name="Smith C."/>
            <person name="Hannon G.J."/>
            <person name="Tsend-Ayush E."/>
            <person name="McMillan D."/>
            <person name="Attenborough R."/>
            <person name="Rens W."/>
            <person name="Ferguson-Smith M."/>
            <person name="Lefevre C.M."/>
            <person name="Sharp J.A."/>
            <person name="Nicholas K.R."/>
            <person name="Ray D.A."/>
            <person name="Kube M."/>
            <person name="Reinhardt R."/>
            <person name="Pringle T.H."/>
            <person name="Taylor J."/>
            <person name="Jones R.C."/>
            <person name="Nixon B."/>
            <person name="Dacheux J.L."/>
            <person name="Niwa H."/>
            <person name="Sekita Y."/>
            <person name="Huang X."/>
            <person name="Stark A."/>
            <person name="Kheradpour P."/>
            <person name="Kellis M."/>
            <person name="Flicek P."/>
            <person name="Chen Y."/>
            <person name="Webber C."/>
            <person name="Hardison R."/>
            <person name="Nelson J."/>
            <person name="Hallsworth-Pepin K."/>
            <person name="Delehaunty K."/>
            <person name="Markovic C."/>
            <person name="Minx P."/>
            <person name="Feng Y."/>
            <person name="Kremitzki C."/>
            <person name="Mitreva M."/>
            <person name="Glasscock J."/>
            <person name="Wylie T."/>
            <person name="Wohldmann P."/>
            <person name="Thiru P."/>
            <person name="Nhan M.N."/>
            <person name="Pohl C.S."/>
            <person name="Smith S.M."/>
            <person name="Hou S."/>
            <person name="Nefedov M."/>
            <person name="de Jong P.J."/>
            <person name="Renfree M.B."/>
            <person name="Mardis E.R."/>
            <person name="Wilson R.K."/>
        </authorList>
    </citation>
    <scope>NUCLEOTIDE SEQUENCE [LARGE SCALE GENOMIC DNA]</scope>
    <source>
        <strain evidence="5 6">Glennie</strain>
    </source>
</reference>
<reference evidence="5" key="3">
    <citation type="submission" date="2025-09" db="UniProtKB">
        <authorList>
            <consortium name="Ensembl"/>
        </authorList>
    </citation>
    <scope>IDENTIFICATION</scope>
    <source>
        <strain evidence="5">Glennie</strain>
    </source>
</reference>
<name>F6RBG9_ORNAN</name>
<dbReference type="GO" id="GO:0071013">
    <property type="term" value="C:catalytic step 2 spliceosome"/>
    <property type="evidence" value="ECO:0000318"/>
    <property type="project" value="GO_Central"/>
</dbReference>
<dbReference type="AlphaFoldDB" id="F6RBG9"/>
<dbReference type="InParanoid" id="F6RBG9"/>
<dbReference type="Bgee" id="ENSOANG00000000913">
    <property type="expression patterns" value="Expressed in testis and 3 other cell types or tissues"/>
</dbReference>
<dbReference type="InterPro" id="IPR000504">
    <property type="entry name" value="RRM_dom"/>
</dbReference>
<dbReference type="SUPFAM" id="SSF54928">
    <property type="entry name" value="RNA-binding domain, RBD"/>
    <property type="match status" value="1"/>
</dbReference>
<dbReference type="InterPro" id="IPR035979">
    <property type="entry name" value="RBD_domain_sf"/>
</dbReference>
<evidence type="ECO:0000313" key="5">
    <source>
        <dbReference type="Ensembl" id="ENSOANP00000001422.4"/>
    </source>
</evidence>
<dbReference type="Gene3D" id="3.30.70.330">
    <property type="match status" value="1"/>
</dbReference>
<dbReference type="Ensembl" id="ENSOANT00000001423.4">
    <property type="protein sequence ID" value="ENSOANP00000001422.4"/>
    <property type="gene ID" value="ENSOANG00000000913.3"/>
</dbReference>
<gene>
    <name evidence="5" type="primary">RBM44</name>
</gene>
<dbReference type="InterPro" id="IPR012677">
    <property type="entry name" value="Nucleotide-bd_a/b_plait_sf"/>
</dbReference>
<dbReference type="HOGENOM" id="CLU_010942_0_0_1"/>
<dbReference type="PANTHER" id="PTHR48026">
    <property type="entry name" value="HOMOLOGOUS TO DROSOPHILA SQD (SQUID) PROTEIN"/>
    <property type="match status" value="1"/>
</dbReference>
<dbReference type="SMART" id="SM00360">
    <property type="entry name" value="RRM"/>
    <property type="match status" value="1"/>
</dbReference>
<protein>
    <submittedName>
        <fullName evidence="5">RNA binding motif protein 44</fullName>
    </submittedName>
</protein>
<organism evidence="5 6">
    <name type="scientific">Ornithorhynchus anatinus</name>
    <name type="common">Duckbill platypus</name>
    <dbReference type="NCBI Taxonomy" id="9258"/>
    <lineage>
        <taxon>Eukaryota</taxon>
        <taxon>Metazoa</taxon>
        <taxon>Chordata</taxon>
        <taxon>Craniata</taxon>
        <taxon>Vertebrata</taxon>
        <taxon>Euteleostomi</taxon>
        <taxon>Mammalia</taxon>
        <taxon>Monotremata</taxon>
        <taxon>Ornithorhynchidae</taxon>
        <taxon>Ornithorhynchus</taxon>
    </lineage>
</organism>
<dbReference type="KEGG" id="oaa:100089570"/>